<sequence length="149" mass="16155">MLSGAVRAQTPTCPEGGLLVGAFSMGVRLFTATAIRRDGQSPGSRDASARLCAEHRWPGGPPQTGPLPWSGQRMRVPAREHCSAALQRPPPARAGSPLPVPCVLDWYLRWLMRSGPQCALLCPRRVRWRAVPAWSGVPLHCSPRPVPLP</sequence>
<comment type="caution">
    <text evidence="1">The sequence shown here is derived from an EMBL/GenBank/DDBJ whole genome shotgun (WGS) entry which is preliminary data.</text>
</comment>
<reference evidence="1" key="1">
    <citation type="journal article" date="2022" name="bioRxiv">
        <title>Sequencing and chromosome-scale assembly of the giantPleurodeles waltlgenome.</title>
        <authorList>
            <person name="Brown T."/>
            <person name="Elewa A."/>
            <person name="Iarovenko S."/>
            <person name="Subramanian E."/>
            <person name="Araus A.J."/>
            <person name="Petzold A."/>
            <person name="Susuki M."/>
            <person name="Suzuki K.-i.T."/>
            <person name="Hayashi T."/>
            <person name="Toyoda A."/>
            <person name="Oliveira C."/>
            <person name="Osipova E."/>
            <person name="Leigh N.D."/>
            <person name="Simon A."/>
            <person name="Yun M.H."/>
        </authorList>
    </citation>
    <scope>NUCLEOTIDE SEQUENCE</scope>
    <source>
        <strain evidence="1">20211129_DDA</strain>
        <tissue evidence="1">Liver</tissue>
    </source>
</reference>
<proteinExistence type="predicted"/>
<gene>
    <name evidence="1" type="ORF">NDU88_001090</name>
</gene>
<accession>A0AAV7SAL7</accession>
<evidence type="ECO:0000313" key="2">
    <source>
        <dbReference type="Proteomes" id="UP001066276"/>
    </source>
</evidence>
<keyword evidence="2" id="KW-1185">Reference proteome</keyword>
<dbReference type="Proteomes" id="UP001066276">
    <property type="component" value="Chromosome 4_2"/>
</dbReference>
<dbReference type="EMBL" id="JANPWB010000008">
    <property type="protein sequence ID" value="KAJ1160594.1"/>
    <property type="molecule type" value="Genomic_DNA"/>
</dbReference>
<dbReference type="AlphaFoldDB" id="A0AAV7SAL7"/>
<name>A0AAV7SAL7_PLEWA</name>
<protein>
    <submittedName>
        <fullName evidence="1">Uncharacterized protein</fullName>
    </submittedName>
</protein>
<evidence type="ECO:0000313" key="1">
    <source>
        <dbReference type="EMBL" id="KAJ1160594.1"/>
    </source>
</evidence>
<organism evidence="1 2">
    <name type="scientific">Pleurodeles waltl</name>
    <name type="common">Iberian ribbed newt</name>
    <dbReference type="NCBI Taxonomy" id="8319"/>
    <lineage>
        <taxon>Eukaryota</taxon>
        <taxon>Metazoa</taxon>
        <taxon>Chordata</taxon>
        <taxon>Craniata</taxon>
        <taxon>Vertebrata</taxon>
        <taxon>Euteleostomi</taxon>
        <taxon>Amphibia</taxon>
        <taxon>Batrachia</taxon>
        <taxon>Caudata</taxon>
        <taxon>Salamandroidea</taxon>
        <taxon>Salamandridae</taxon>
        <taxon>Pleurodelinae</taxon>
        <taxon>Pleurodeles</taxon>
    </lineage>
</organism>